<dbReference type="STRING" id="1121324.CLIT_5c00080"/>
<proteinExistence type="predicted"/>
<feature type="chain" id="PRO_5039404619" description="Copper amine oxidase-like N-terminal domain-containing protein" evidence="1">
    <location>
        <begin position="25"/>
        <end position="635"/>
    </location>
</feature>
<keyword evidence="1" id="KW-0732">Signal</keyword>
<feature type="signal peptide" evidence="1">
    <location>
        <begin position="1"/>
        <end position="24"/>
    </location>
</feature>
<keyword evidence="3" id="KW-1185">Reference proteome</keyword>
<dbReference type="EMBL" id="JJMM01000005">
    <property type="protein sequence ID" value="KDR95998.1"/>
    <property type="molecule type" value="Genomic_DNA"/>
</dbReference>
<protein>
    <recommendedName>
        <fullName evidence="4">Copper amine oxidase-like N-terminal domain-containing protein</fullName>
    </recommendedName>
</protein>
<comment type="caution">
    <text evidence="2">The sequence shown here is derived from an EMBL/GenBank/DDBJ whole genome shotgun (WGS) entry which is preliminary data.</text>
</comment>
<dbReference type="OrthoDB" id="2496668at2"/>
<organism evidence="2 3">
    <name type="scientific">Peptoclostridium litorale DSM 5388</name>
    <dbReference type="NCBI Taxonomy" id="1121324"/>
    <lineage>
        <taxon>Bacteria</taxon>
        <taxon>Bacillati</taxon>
        <taxon>Bacillota</taxon>
        <taxon>Clostridia</taxon>
        <taxon>Peptostreptococcales</taxon>
        <taxon>Peptoclostridiaceae</taxon>
        <taxon>Peptoclostridium</taxon>
    </lineage>
</organism>
<gene>
    <name evidence="2" type="ORF">CLIT_5c00080</name>
</gene>
<evidence type="ECO:0008006" key="4">
    <source>
        <dbReference type="Google" id="ProtNLM"/>
    </source>
</evidence>
<reference evidence="2 3" key="1">
    <citation type="submission" date="2014-03" db="EMBL/GenBank/DDBJ databases">
        <title>Genome sequence of Clostridium litorale W6, DSM 5388.</title>
        <authorList>
            <person name="Poehlein A."/>
            <person name="Jagirdar A."/>
            <person name="Khonsari B."/>
            <person name="Chibani C.M."/>
            <person name="Gutierrez Gutierrez D.A."/>
            <person name="Davydova E."/>
            <person name="Alghaithi H.S."/>
            <person name="Nair K.P."/>
            <person name="Dhamotharan K."/>
            <person name="Chandran L."/>
            <person name="G W."/>
            <person name="Daniel R."/>
        </authorList>
    </citation>
    <scope>NUCLEOTIDE SEQUENCE [LARGE SCALE GENOMIC DNA]</scope>
    <source>
        <strain evidence="2 3">W6</strain>
    </source>
</reference>
<dbReference type="AlphaFoldDB" id="A0A069RGT1"/>
<evidence type="ECO:0000313" key="2">
    <source>
        <dbReference type="EMBL" id="KDR95998.1"/>
    </source>
</evidence>
<dbReference type="RefSeq" id="WP_038262439.1">
    <property type="nucleotide sequence ID" value="NZ_FSRH01000007.1"/>
</dbReference>
<accession>A0A069RGT1</accession>
<dbReference type="eggNOG" id="ENOG5033R8T">
    <property type="taxonomic scope" value="Bacteria"/>
</dbReference>
<name>A0A069RGT1_PEPLI</name>
<evidence type="ECO:0000256" key="1">
    <source>
        <dbReference type="SAM" id="SignalP"/>
    </source>
</evidence>
<sequence length="635" mass="71455">MRFFKMLSACSVIIFTLLFQNVNAQEAAKLGKIVYEEEQNIYIEYGGDILKLRKDFASYYEHLSEGEKMSVRQNVRKDFKSSEYSVKTDIPGVVDLGSGRFKYFSAERLENKHKDLGKTIGSFGISDAVLNLGRTDGYYGEWIPSYVVDGELYIVAENLADYGYSVDWDEKNRITVIDFEEGKQVTGTKSHIKESGSIYESDVEIWIDGAKMNSYNIGGYSLISARQLEENPDMMVFRDYDEEDRSFKLSGKISLPKGQTAPNGGLSGNLVVYTYGYKGAPEEIAKYPFSIPEGGNSIKYFMDEQSVQKEKSSYELEYQDIFIGYEIEENENYIDGKLTNEDGQPAENYGMFVCGMDDYSVDYENFNMEIFPKAKLSGSIRFEDNVKTLFSDGLREIRVEAVNADNPDECISKTFEVGQNETDIPYSMELIGDKNYLMHYEIKLHGIFLPRYGIWAGGEYPNLAKGYLGTDGGIVDDMEKANIINMSSDMKDMDVSVPAPDGNDLVIATVEGTDISVYVEGQKVRSVNIGGNMAIYIEDLKGAGFDAAFNEDGDVIYLSRAEGQLNGDGKDWEFDQAQIAAAYVTYTDIKACIGEKKIDLYNYADEMLVLVKNLKIAGLKVEFDGEKRRVDIYCN</sequence>
<dbReference type="Proteomes" id="UP000027946">
    <property type="component" value="Unassembled WGS sequence"/>
</dbReference>
<evidence type="ECO:0000313" key="3">
    <source>
        <dbReference type="Proteomes" id="UP000027946"/>
    </source>
</evidence>